<evidence type="ECO:0000313" key="2">
    <source>
        <dbReference type="EMBL" id="MFD1946996.1"/>
    </source>
</evidence>
<accession>A0ABW4TMX9</accession>
<comment type="caution">
    <text evidence="2">The sequence shown here is derived from an EMBL/GenBank/DDBJ whole genome shotgun (WGS) entry which is preliminary data.</text>
</comment>
<evidence type="ECO:0000256" key="1">
    <source>
        <dbReference type="SAM" id="SignalP"/>
    </source>
</evidence>
<dbReference type="RefSeq" id="WP_343917679.1">
    <property type="nucleotide sequence ID" value="NZ_BAAAJT010000002.1"/>
</dbReference>
<dbReference type="InterPro" id="IPR011042">
    <property type="entry name" value="6-blade_b-propeller_TolB-like"/>
</dbReference>
<dbReference type="EMBL" id="JBHUGD010000003">
    <property type="protein sequence ID" value="MFD1946996.1"/>
    <property type="molecule type" value="Genomic_DNA"/>
</dbReference>
<keyword evidence="3" id="KW-1185">Reference proteome</keyword>
<proteinExistence type="predicted"/>
<protein>
    <submittedName>
        <fullName evidence="2">ScyD/ScyE family protein</fullName>
    </submittedName>
</protein>
<dbReference type="InterPro" id="IPR048031">
    <property type="entry name" value="ScyD/ScyE-like"/>
</dbReference>
<reference evidence="3" key="1">
    <citation type="journal article" date="2019" name="Int. J. Syst. Evol. Microbiol.">
        <title>The Global Catalogue of Microorganisms (GCM) 10K type strain sequencing project: providing services to taxonomists for standard genome sequencing and annotation.</title>
        <authorList>
            <consortium name="The Broad Institute Genomics Platform"/>
            <consortium name="The Broad Institute Genome Sequencing Center for Infectious Disease"/>
            <person name="Wu L."/>
            <person name="Ma J."/>
        </authorList>
    </citation>
    <scope>NUCLEOTIDE SEQUENCE [LARGE SCALE GENOMIC DNA]</scope>
    <source>
        <strain evidence="3">CGMCC 1.12477</strain>
    </source>
</reference>
<feature type="chain" id="PRO_5047344632" evidence="1">
    <location>
        <begin position="28"/>
        <end position="358"/>
    </location>
</feature>
<gene>
    <name evidence="2" type="ORF">ACFSDE_09335</name>
</gene>
<organism evidence="2 3">
    <name type="scientific">Nocardioides aestuarii</name>
    <dbReference type="NCBI Taxonomy" id="252231"/>
    <lineage>
        <taxon>Bacteria</taxon>
        <taxon>Bacillati</taxon>
        <taxon>Actinomycetota</taxon>
        <taxon>Actinomycetes</taxon>
        <taxon>Propionibacteriales</taxon>
        <taxon>Nocardioidaceae</taxon>
        <taxon>Nocardioides</taxon>
    </lineage>
</organism>
<name>A0ABW4TMX9_9ACTN</name>
<sequence>MNTTRAGLLASAVAGLALLTPAAPASAVPTPSDPIAQGLAGPLQFDVGHRGQIYVAQSFSGVLTKVRGNGTTKDLVSEPGEIAGVASRGYDVVYTFSGGTEEEPVALLKHRRPNGTVRTIADLGAFEAAHNPDGHQRYGLRNTSADCIAQTPEFLHPYTGIVESHPYSVANADDGGWYVADAAANAVLHVSKWGHVEVVKVPRPAKATITEEVAAGFGLPDCVIGKTYAFEPVPTDVEVNPLGYLIVSLLPGGPEPGTPEGDLLGPRGMIMRISPGDFEWSILARGLSAATNVATAPGGKVYVSELAGNRISVLRNGTVTPVVDLASPAAVEFKDGKLWATTDVFGNGSLVRITGLGS</sequence>
<dbReference type="Proteomes" id="UP001597351">
    <property type="component" value="Unassembled WGS sequence"/>
</dbReference>
<feature type="signal peptide" evidence="1">
    <location>
        <begin position="1"/>
        <end position="27"/>
    </location>
</feature>
<dbReference type="SUPFAM" id="SSF63829">
    <property type="entry name" value="Calcium-dependent phosphotriesterase"/>
    <property type="match status" value="1"/>
</dbReference>
<dbReference type="Gene3D" id="2.120.10.30">
    <property type="entry name" value="TolB, C-terminal domain"/>
    <property type="match status" value="1"/>
</dbReference>
<dbReference type="NCBIfam" id="NF033206">
    <property type="entry name" value="ScyE_fam"/>
    <property type="match status" value="1"/>
</dbReference>
<keyword evidence="1" id="KW-0732">Signal</keyword>
<evidence type="ECO:0000313" key="3">
    <source>
        <dbReference type="Proteomes" id="UP001597351"/>
    </source>
</evidence>